<evidence type="ECO:0000256" key="8">
    <source>
        <dbReference type="ARBA" id="ARBA00023134"/>
    </source>
</evidence>
<protein>
    <submittedName>
        <fullName evidence="14">G protein alpha subunit</fullName>
    </submittedName>
</protein>
<dbReference type="GO" id="GO:0031683">
    <property type="term" value="F:G-protein beta/gamma-subunit complex binding"/>
    <property type="evidence" value="ECO:0007669"/>
    <property type="project" value="InterPro"/>
</dbReference>
<dbReference type="GO" id="GO:0000750">
    <property type="term" value="P:pheromone-dependent signal transduction involved in conjugation with cellular fusion"/>
    <property type="evidence" value="ECO:0007669"/>
    <property type="project" value="TreeGrafter"/>
</dbReference>
<feature type="binding site" evidence="12">
    <location>
        <begin position="174"/>
        <end position="180"/>
    </location>
    <ligand>
        <name>GTP</name>
        <dbReference type="ChEBI" id="CHEBI:37565"/>
    </ligand>
</feature>
<comment type="cofactor">
    <cofactor evidence="1">
        <name>Mg(2+)</name>
        <dbReference type="ChEBI" id="CHEBI:18420"/>
    </cofactor>
</comment>
<keyword evidence="10" id="KW-0807">Transducer</keyword>
<dbReference type="PROSITE" id="PS51882">
    <property type="entry name" value="G_ALPHA"/>
    <property type="match status" value="1"/>
</dbReference>
<feature type="binding site" evidence="13">
    <location>
        <position position="180"/>
    </location>
    <ligand>
        <name>Mg(2+)</name>
        <dbReference type="ChEBI" id="CHEBI:18420"/>
    </ligand>
</feature>
<dbReference type="EMBL" id="MH101517">
    <property type="protein sequence ID" value="AZM66034.1"/>
    <property type="molecule type" value="mRNA"/>
</dbReference>
<feature type="binding site" evidence="12">
    <location>
        <begin position="149"/>
        <end position="150"/>
    </location>
    <ligand>
        <name>GTP</name>
        <dbReference type="ChEBI" id="CHEBI:37565"/>
    </ligand>
</feature>
<dbReference type="PANTHER" id="PTHR10218:SF302">
    <property type="entry name" value="GUANINE NUCLEOTIDE-BINDING PROTEIN ALPHA-5 SUBUNIT"/>
    <property type="match status" value="1"/>
</dbReference>
<dbReference type="SUPFAM" id="SSF52540">
    <property type="entry name" value="P-loop containing nucleoside triphosphate hydrolases"/>
    <property type="match status" value="1"/>
</dbReference>
<evidence type="ECO:0000256" key="13">
    <source>
        <dbReference type="PIRSR" id="PIRSR601019-2"/>
    </source>
</evidence>
<feature type="binding site" evidence="12">
    <location>
        <begin position="199"/>
        <end position="203"/>
    </location>
    <ligand>
        <name>GTP</name>
        <dbReference type="ChEBI" id="CHEBI:37565"/>
    </ligand>
</feature>
<keyword evidence="3" id="KW-0519">Myristate</keyword>
<evidence type="ECO:0000313" key="14">
    <source>
        <dbReference type="EMBL" id="AZM66034.1"/>
    </source>
</evidence>
<reference evidence="14" key="1">
    <citation type="submission" date="2018-03" db="EMBL/GenBank/DDBJ databases">
        <title>Characterization of a G protein alpha subunit encoded gene from the dimorphic fungus Tremella fuciformis.</title>
        <authorList>
            <person name="Zhu H."/>
            <person name="Ma A."/>
        </authorList>
    </citation>
    <scope>NUCLEOTIDE SEQUENCE</scope>
</reference>
<proteinExistence type="evidence at transcript level"/>
<dbReference type="SUPFAM" id="SSF47895">
    <property type="entry name" value="Transducin (alpha subunit), insertion domain"/>
    <property type="match status" value="1"/>
</dbReference>
<dbReference type="FunFam" id="3.40.50.300:FF:000051">
    <property type="entry name" value="Guanine nucleotide-binding protein subunit alpha"/>
    <property type="match status" value="1"/>
</dbReference>
<keyword evidence="5 12" id="KW-0547">Nucleotide-binding</keyword>
<dbReference type="AlphaFoldDB" id="A0A3Q8VJZ2"/>
<dbReference type="InterPro" id="IPR011025">
    <property type="entry name" value="GproteinA_insert"/>
</dbReference>
<dbReference type="SMART" id="SM00275">
    <property type="entry name" value="G_alpha"/>
    <property type="match status" value="1"/>
</dbReference>
<keyword evidence="11" id="KW-0449">Lipoprotein</keyword>
<dbReference type="GO" id="GO:0001664">
    <property type="term" value="F:G protein-coupled receptor binding"/>
    <property type="evidence" value="ECO:0007669"/>
    <property type="project" value="InterPro"/>
</dbReference>
<keyword evidence="9" id="KW-0564">Palmitate</keyword>
<keyword evidence="7 13" id="KW-0460">Magnesium</keyword>
<organism evidence="14">
    <name type="scientific">Tremella fuciformis</name>
    <dbReference type="NCBI Taxonomy" id="64657"/>
    <lineage>
        <taxon>Eukaryota</taxon>
        <taxon>Fungi</taxon>
        <taxon>Dikarya</taxon>
        <taxon>Basidiomycota</taxon>
        <taxon>Agaricomycotina</taxon>
        <taxon>Tremellomycetes</taxon>
        <taxon>Tremellales</taxon>
        <taxon>Tremellaceae</taxon>
        <taxon>Tremella</taxon>
    </lineage>
</organism>
<sequence>MGCTQSTEDAAAKARNAEIEEQLKRDRANLRNEIKMLLLGAGESGKSTVLKQMRLIYNKPYDAEERDSYREIVYSNTIQSMRVLLEGVQLMELPINPSNRARWDAIMEAPVQIEGDQMPPKLADATMVLWQDPAVRQAFERRNELQLNDSASYYFDAIKRISTPDYMPTDQDILRARVKTTGITETHFKIGELTYKLFDVGGQRSERRKWLNIFDSVTALVFLIAISEYDQRLYEDETVNRMQEAMTLLESVANSRWFIKTSIILFLNKIDLFRAKLPLSPLSATFPEYKGGSNYDAACSFLLEKFVGLNKNPSKSIYAHYTDATDTRALAFVISAINDVIIQVNLREVGLL</sequence>
<evidence type="ECO:0000256" key="2">
    <source>
        <dbReference type="ARBA" id="ARBA00007976"/>
    </source>
</evidence>
<evidence type="ECO:0000256" key="10">
    <source>
        <dbReference type="ARBA" id="ARBA00023224"/>
    </source>
</evidence>
<dbReference type="GO" id="GO:0003924">
    <property type="term" value="F:GTPase activity"/>
    <property type="evidence" value="ECO:0007669"/>
    <property type="project" value="InterPro"/>
</dbReference>
<dbReference type="InterPro" id="IPR027417">
    <property type="entry name" value="P-loop_NTPase"/>
</dbReference>
<evidence type="ECO:0000256" key="7">
    <source>
        <dbReference type="ARBA" id="ARBA00022842"/>
    </source>
</evidence>
<dbReference type="GO" id="GO:0007186">
    <property type="term" value="P:G protein-coupled receptor signaling pathway"/>
    <property type="evidence" value="ECO:0007669"/>
    <property type="project" value="InterPro"/>
</dbReference>
<accession>A0A3Q8VJZ2</accession>
<dbReference type="CDD" id="cd00066">
    <property type="entry name" value="G-alpha"/>
    <property type="match status" value="1"/>
</dbReference>
<evidence type="ECO:0000256" key="9">
    <source>
        <dbReference type="ARBA" id="ARBA00023139"/>
    </source>
</evidence>
<dbReference type="GO" id="GO:0005737">
    <property type="term" value="C:cytoplasm"/>
    <property type="evidence" value="ECO:0007669"/>
    <property type="project" value="TreeGrafter"/>
</dbReference>
<evidence type="ECO:0000256" key="3">
    <source>
        <dbReference type="ARBA" id="ARBA00022707"/>
    </source>
</evidence>
<dbReference type="InterPro" id="IPR002975">
    <property type="entry name" value="Fungi_Gprotein_alpha"/>
</dbReference>
<dbReference type="FunFam" id="1.10.400.10:FF:000007">
    <property type="entry name" value="Guanine nucleotide-binding protein subunit alpha"/>
    <property type="match status" value="1"/>
</dbReference>
<comment type="similarity">
    <text evidence="2">Belongs to the G-alpha family. G(q) subfamily.</text>
</comment>
<dbReference type="PRINTS" id="PR00318">
    <property type="entry name" value="GPROTEINA"/>
</dbReference>
<feature type="binding site" evidence="13">
    <location>
        <position position="47"/>
    </location>
    <ligand>
        <name>Mg(2+)</name>
        <dbReference type="ChEBI" id="CHEBI:18420"/>
    </ligand>
</feature>
<name>A0A3Q8VJZ2_9TREE</name>
<evidence type="ECO:0000256" key="5">
    <source>
        <dbReference type="ARBA" id="ARBA00022741"/>
    </source>
</evidence>
<dbReference type="Gene3D" id="3.40.50.300">
    <property type="entry name" value="P-loop containing nucleotide triphosphate hydrolases"/>
    <property type="match status" value="1"/>
</dbReference>
<keyword evidence="4 13" id="KW-0479">Metal-binding</keyword>
<evidence type="ECO:0000256" key="6">
    <source>
        <dbReference type="ARBA" id="ARBA00022801"/>
    </source>
</evidence>
<dbReference type="PANTHER" id="PTHR10218">
    <property type="entry name" value="GTP-BINDING PROTEIN ALPHA SUBUNIT"/>
    <property type="match status" value="1"/>
</dbReference>
<keyword evidence="6" id="KW-0378">Hydrolase</keyword>
<dbReference type="GO" id="GO:0046872">
    <property type="term" value="F:metal ion binding"/>
    <property type="evidence" value="ECO:0007669"/>
    <property type="project" value="UniProtKB-KW"/>
</dbReference>
<feature type="binding site" evidence="12">
    <location>
        <position position="324"/>
    </location>
    <ligand>
        <name>GTP</name>
        <dbReference type="ChEBI" id="CHEBI:37565"/>
    </ligand>
</feature>
<feature type="binding site" evidence="12">
    <location>
        <begin position="268"/>
        <end position="271"/>
    </location>
    <ligand>
        <name>GTP</name>
        <dbReference type="ChEBI" id="CHEBI:37565"/>
    </ligand>
</feature>
<dbReference type="PRINTS" id="PR01241">
    <property type="entry name" value="GPROTEINAFNG"/>
</dbReference>
<dbReference type="Pfam" id="PF00503">
    <property type="entry name" value="G-alpha"/>
    <property type="match status" value="1"/>
</dbReference>
<dbReference type="EMBL" id="MH091706">
    <property type="protein sequence ID" value="AZM66033.1"/>
    <property type="molecule type" value="Genomic_DNA"/>
</dbReference>
<dbReference type="GO" id="GO:0005525">
    <property type="term" value="F:GTP binding"/>
    <property type="evidence" value="ECO:0007669"/>
    <property type="project" value="UniProtKB-KW"/>
</dbReference>
<dbReference type="InterPro" id="IPR001019">
    <property type="entry name" value="Gprotein_alpha_su"/>
</dbReference>
<dbReference type="Gene3D" id="1.10.400.10">
    <property type="entry name" value="GI Alpha 1, domain 2-like"/>
    <property type="match status" value="1"/>
</dbReference>
<evidence type="ECO:0000256" key="4">
    <source>
        <dbReference type="ARBA" id="ARBA00022723"/>
    </source>
</evidence>
<evidence type="ECO:0000256" key="1">
    <source>
        <dbReference type="ARBA" id="ARBA00001946"/>
    </source>
</evidence>
<evidence type="ECO:0000256" key="12">
    <source>
        <dbReference type="PIRSR" id="PIRSR601019-1"/>
    </source>
</evidence>
<keyword evidence="8 12" id="KW-0342">GTP-binding</keyword>
<evidence type="ECO:0000256" key="11">
    <source>
        <dbReference type="ARBA" id="ARBA00023288"/>
    </source>
</evidence>
<dbReference type="GO" id="GO:0005834">
    <property type="term" value="C:heterotrimeric G-protein complex"/>
    <property type="evidence" value="ECO:0007669"/>
    <property type="project" value="InterPro"/>
</dbReference>
<feature type="binding site" evidence="12">
    <location>
        <begin position="43"/>
        <end position="48"/>
    </location>
    <ligand>
        <name>GTP</name>
        <dbReference type="ChEBI" id="CHEBI:37565"/>
    </ligand>
</feature>
<dbReference type="GO" id="GO:0032502">
    <property type="term" value="P:developmental process"/>
    <property type="evidence" value="ECO:0007669"/>
    <property type="project" value="UniProtKB-ARBA"/>
</dbReference>